<protein>
    <recommendedName>
        <fullName evidence="13">C2H2-type domain-containing protein</fullName>
    </recommendedName>
</protein>
<sequence>PDREKPSGFLQQHCGGKVPIEIMIKQEPNGMDLLDAKSGDPTTREEKVGHRPTIDGVFGKEWCMDLWKEKKATAREEDGTRADPCMLESVDLMDDEPDMIIIKDEAFEDCSGKSKTQADSRSSEKGTAFSSIEGDVARSGEDFITYTIPLDNTRQRQAGDQTFVPRPSALGDGATSSEMNSEEFSGFFPANTSLNAPKTLTPGAEQKKFQCMFCEKNFSYLSYLKVHLRIHSGEKPFACPVCGKRFAQKTYLKIHMRTHSGERPYTCIECGRSFSQKSSLNIHLRRHTGEKPYTCVDCGKRYANKHGINRHQCTS</sequence>
<dbReference type="SUPFAM" id="SSF57667">
    <property type="entry name" value="beta-beta-alpha zinc fingers"/>
    <property type="match status" value="2"/>
</dbReference>
<dbReference type="SMART" id="SM00355">
    <property type="entry name" value="ZnF_C2H2"/>
    <property type="match status" value="4"/>
</dbReference>
<evidence type="ECO:0000259" key="13">
    <source>
        <dbReference type="PROSITE" id="PS50157"/>
    </source>
</evidence>
<feature type="compositionally biased region" description="Basic and acidic residues" evidence="12">
    <location>
        <begin position="105"/>
        <end position="124"/>
    </location>
</feature>
<dbReference type="FunFam" id="3.30.160.60:FF:000110">
    <property type="entry name" value="Zinc finger protein-like"/>
    <property type="match status" value="1"/>
</dbReference>
<feature type="compositionally biased region" description="Basic and acidic residues" evidence="12">
    <location>
        <begin position="34"/>
        <end position="49"/>
    </location>
</feature>
<evidence type="ECO:0000313" key="14">
    <source>
        <dbReference type="EMBL" id="KAK1785547.1"/>
    </source>
</evidence>
<gene>
    <name evidence="14" type="ORF">P4O66_018916</name>
</gene>
<evidence type="ECO:0000256" key="12">
    <source>
        <dbReference type="SAM" id="MobiDB-lite"/>
    </source>
</evidence>
<keyword evidence="3" id="KW-0479">Metal-binding</keyword>
<dbReference type="InterPro" id="IPR013087">
    <property type="entry name" value="Znf_C2H2_type"/>
</dbReference>
<feature type="domain" description="C2H2-type" evidence="13">
    <location>
        <begin position="265"/>
        <end position="292"/>
    </location>
</feature>
<dbReference type="FunFam" id="3.30.160.60:FF:002343">
    <property type="entry name" value="Zinc finger protein 33A"/>
    <property type="match status" value="1"/>
</dbReference>
<dbReference type="PROSITE" id="PS50157">
    <property type="entry name" value="ZINC_FINGER_C2H2_2"/>
    <property type="match status" value="4"/>
</dbReference>
<comment type="similarity">
    <text evidence="2">Belongs to the krueppel C2H2-type zinc-finger protein family.</text>
</comment>
<evidence type="ECO:0000256" key="5">
    <source>
        <dbReference type="ARBA" id="ARBA00022771"/>
    </source>
</evidence>
<reference evidence="14" key="1">
    <citation type="submission" date="2023-03" db="EMBL/GenBank/DDBJ databases">
        <title>Electrophorus voltai genome.</title>
        <authorList>
            <person name="Bian C."/>
        </authorList>
    </citation>
    <scope>NUCLEOTIDE SEQUENCE</scope>
    <source>
        <strain evidence="14">CB-2022</strain>
        <tissue evidence="14">Muscle</tissue>
    </source>
</reference>
<evidence type="ECO:0000256" key="7">
    <source>
        <dbReference type="ARBA" id="ARBA00023015"/>
    </source>
</evidence>
<keyword evidence="10" id="KW-0539">Nucleus</keyword>
<evidence type="ECO:0000256" key="8">
    <source>
        <dbReference type="ARBA" id="ARBA00023125"/>
    </source>
</evidence>
<organism evidence="14 15">
    <name type="scientific">Electrophorus voltai</name>
    <dbReference type="NCBI Taxonomy" id="2609070"/>
    <lineage>
        <taxon>Eukaryota</taxon>
        <taxon>Metazoa</taxon>
        <taxon>Chordata</taxon>
        <taxon>Craniata</taxon>
        <taxon>Vertebrata</taxon>
        <taxon>Euteleostomi</taxon>
        <taxon>Actinopterygii</taxon>
        <taxon>Neopterygii</taxon>
        <taxon>Teleostei</taxon>
        <taxon>Ostariophysi</taxon>
        <taxon>Gymnotiformes</taxon>
        <taxon>Gymnotoidei</taxon>
        <taxon>Gymnotidae</taxon>
        <taxon>Electrophorus</taxon>
    </lineage>
</organism>
<dbReference type="InterPro" id="IPR036236">
    <property type="entry name" value="Znf_C2H2_sf"/>
</dbReference>
<feature type="domain" description="C2H2-type" evidence="13">
    <location>
        <begin position="209"/>
        <end position="236"/>
    </location>
</feature>
<evidence type="ECO:0000256" key="4">
    <source>
        <dbReference type="ARBA" id="ARBA00022737"/>
    </source>
</evidence>
<dbReference type="GO" id="GO:0000978">
    <property type="term" value="F:RNA polymerase II cis-regulatory region sequence-specific DNA binding"/>
    <property type="evidence" value="ECO:0007669"/>
    <property type="project" value="TreeGrafter"/>
</dbReference>
<evidence type="ECO:0000313" key="15">
    <source>
        <dbReference type="Proteomes" id="UP001239994"/>
    </source>
</evidence>
<evidence type="ECO:0000256" key="1">
    <source>
        <dbReference type="ARBA" id="ARBA00004123"/>
    </source>
</evidence>
<dbReference type="Gene3D" id="3.30.160.60">
    <property type="entry name" value="Classic Zinc Finger"/>
    <property type="match status" value="4"/>
</dbReference>
<feature type="domain" description="C2H2-type" evidence="13">
    <location>
        <begin position="293"/>
        <end position="315"/>
    </location>
</feature>
<keyword evidence="8" id="KW-0238">DNA-binding</keyword>
<dbReference type="PANTHER" id="PTHR23235">
    <property type="entry name" value="KRUEPPEL-LIKE TRANSCRIPTION FACTOR"/>
    <property type="match status" value="1"/>
</dbReference>
<dbReference type="FunFam" id="3.30.160.60:FF:000624">
    <property type="entry name" value="zinc finger protein 697"/>
    <property type="match status" value="1"/>
</dbReference>
<name>A0AAD8YQU1_9TELE</name>
<keyword evidence="5 11" id="KW-0863">Zinc-finger</keyword>
<feature type="domain" description="C2H2-type" evidence="13">
    <location>
        <begin position="237"/>
        <end position="264"/>
    </location>
</feature>
<dbReference type="AlphaFoldDB" id="A0AAD8YQU1"/>
<feature type="region of interest" description="Disordered" evidence="12">
    <location>
        <begin position="105"/>
        <end position="132"/>
    </location>
</feature>
<dbReference type="GO" id="GO:0000981">
    <property type="term" value="F:DNA-binding transcription factor activity, RNA polymerase II-specific"/>
    <property type="evidence" value="ECO:0007669"/>
    <property type="project" value="TreeGrafter"/>
</dbReference>
<keyword evidence="6" id="KW-0862">Zinc</keyword>
<dbReference type="EMBL" id="JAROKS010000026">
    <property type="protein sequence ID" value="KAK1785547.1"/>
    <property type="molecule type" value="Genomic_DNA"/>
</dbReference>
<dbReference type="Pfam" id="PF00096">
    <property type="entry name" value="zf-C2H2"/>
    <property type="match status" value="4"/>
</dbReference>
<evidence type="ECO:0000256" key="6">
    <source>
        <dbReference type="ARBA" id="ARBA00022833"/>
    </source>
</evidence>
<comment type="subcellular location">
    <subcellularLocation>
        <location evidence="1">Nucleus</location>
    </subcellularLocation>
</comment>
<dbReference type="Proteomes" id="UP001239994">
    <property type="component" value="Unassembled WGS sequence"/>
</dbReference>
<evidence type="ECO:0000256" key="9">
    <source>
        <dbReference type="ARBA" id="ARBA00023163"/>
    </source>
</evidence>
<dbReference type="PROSITE" id="PS00028">
    <property type="entry name" value="ZINC_FINGER_C2H2_1"/>
    <property type="match status" value="3"/>
</dbReference>
<accession>A0AAD8YQU1</accession>
<keyword evidence="9" id="KW-0804">Transcription</keyword>
<proteinExistence type="inferred from homology"/>
<evidence type="ECO:0000256" key="2">
    <source>
        <dbReference type="ARBA" id="ARBA00006991"/>
    </source>
</evidence>
<comment type="caution">
    <text evidence="14">The sequence shown here is derived from an EMBL/GenBank/DDBJ whole genome shotgun (WGS) entry which is preliminary data.</text>
</comment>
<keyword evidence="4" id="KW-0677">Repeat</keyword>
<evidence type="ECO:0000256" key="11">
    <source>
        <dbReference type="PROSITE-ProRule" id="PRU00042"/>
    </source>
</evidence>
<feature type="region of interest" description="Disordered" evidence="12">
    <location>
        <begin position="29"/>
        <end position="49"/>
    </location>
</feature>
<feature type="non-terminal residue" evidence="14">
    <location>
        <position position="1"/>
    </location>
</feature>
<dbReference type="FunFam" id="3.30.160.60:FF:000100">
    <property type="entry name" value="Zinc finger 45-like"/>
    <property type="match status" value="1"/>
</dbReference>
<evidence type="ECO:0000256" key="3">
    <source>
        <dbReference type="ARBA" id="ARBA00022723"/>
    </source>
</evidence>
<keyword evidence="15" id="KW-1185">Reference proteome</keyword>
<dbReference type="GO" id="GO:0008270">
    <property type="term" value="F:zinc ion binding"/>
    <property type="evidence" value="ECO:0007669"/>
    <property type="project" value="UniProtKB-KW"/>
</dbReference>
<keyword evidence="7" id="KW-0805">Transcription regulation</keyword>
<evidence type="ECO:0000256" key="10">
    <source>
        <dbReference type="ARBA" id="ARBA00023242"/>
    </source>
</evidence>
<dbReference type="PANTHER" id="PTHR23235:SF152">
    <property type="entry name" value="SI:DKEY-210J14.3"/>
    <property type="match status" value="1"/>
</dbReference>